<comment type="caution">
    <text evidence="2">The sequence shown here is derived from an EMBL/GenBank/DDBJ whole genome shotgun (WGS) entry which is preliminary data.</text>
</comment>
<organism evidence="2">
    <name type="scientific">marine sediment metagenome</name>
    <dbReference type="NCBI Taxonomy" id="412755"/>
    <lineage>
        <taxon>unclassified sequences</taxon>
        <taxon>metagenomes</taxon>
        <taxon>ecological metagenomes</taxon>
    </lineage>
</organism>
<proteinExistence type="predicted"/>
<name>A0A0F9GE43_9ZZZZ</name>
<gene>
    <name evidence="2" type="ORF">LCGC14_1921560</name>
</gene>
<evidence type="ECO:0000313" key="2">
    <source>
        <dbReference type="EMBL" id="KKL88751.1"/>
    </source>
</evidence>
<feature type="transmembrane region" description="Helical" evidence="1">
    <location>
        <begin position="30"/>
        <end position="49"/>
    </location>
</feature>
<keyword evidence="1" id="KW-1133">Transmembrane helix</keyword>
<protein>
    <recommendedName>
        <fullName evidence="3">Holin</fullName>
    </recommendedName>
</protein>
<reference evidence="2" key="1">
    <citation type="journal article" date="2015" name="Nature">
        <title>Complex archaea that bridge the gap between prokaryotes and eukaryotes.</title>
        <authorList>
            <person name="Spang A."/>
            <person name="Saw J.H."/>
            <person name="Jorgensen S.L."/>
            <person name="Zaremba-Niedzwiedzka K."/>
            <person name="Martijn J."/>
            <person name="Lind A.E."/>
            <person name="van Eijk R."/>
            <person name="Schleper C."/>
            <person name="Guy L."/>
            <person name="Ettema T.J."/>
        </authorList>
    </citation>
    <scope>NUCLEOTIDE SEQUENCE</scope>
</reference>
<dbReference type="EMBL" id="LAZR01020473">
    <property type="protein sequence ID" value="KKL88751.1"/>
    <property type="molecule type" value="Genomic_DNA"/>
</dbReference>
<sequence length="64" mass="6875">MQSLTYQGTALWVITTLVASGGIQIGEDEVSIFIKVTLGIVAAITTLYGRYRAGGITWLGSRKK</sequence>
<keyword evidence="1" id="KW-0472">Membrane</keyword>
<evidence type="ECO:0000256" key="1">
    <source>
        <dbReference type="SAM" id="Phobius"/>
    </source>
</evidence>
<evidence type="ECO:0008006" key="3">
    <source>
        <dbReference type="Google" id="ProtNLM"/>
    </source>
</evidence>
<dbReference type="AlphaFoldDB" id="A0A0F9GE43"/>
<keyword evidence="1" id="KW-0812">Transmembrane</keyword>
<accession>A0A0F9GE43</accession>